<reference evidence="1" key="1">
    <citation type="submission" date="2020-05" db="EMBL/GenBank/DDBJ databases">
        <title>Large-scale comparative analyses of tick genomes elucidate their genetic diversity and vector capacities.</title>
        <authorList>
            <person name="Jia N."/>
            <person name="Wang J."/>
            <person name="Shi W."/>
            <person name="Du L."/>
            <person name="Sun Y."/>
            <person name="Zhan W."/>
            <person name="Jiang J."/>
            <person name="Wang Q."/>
            <person name="Zhang B."/>
            <person name="Ji P."/>
            <person name="Sakyi L.B."/>
            <person name="Cui X."/>
            <person name="Yuan T."/>
            <person name="Jiang B."/>
            <person name="Yang W."/>
            <person name="Lam T.T.-Y."/>
            <person name="Chang Q."/>
            <person name="Ding S."/>
            <person name="Wang X."/>
            <person name="Zhu J."/>
            <person name="Ruan X."/>
            <person name="Zhao L."/>
            <person name="Wei J."/>
            <person name="Que T."/>
            <person name="Du C."/>
            <person name="Cheng J."/>
            <person name="Dai P."/>
            <person name="Han X."/>
            <person name="Huang E."/>
            <person name="Gao Y."/>
            <person name="Liu J."/>
            <person name="Shao H."/>
            <person name="Ye R."/>
            <person name="Li L."/>
            <person name="Wei W."/>
            <person name="Wang X."/>
            <person name="Wang C."/>
            <person name="Yang T."/>
            <person name="Huo Q."/>
            <person name="Li W."/>
            <person name="Guo W."/>
            <person name="Chen H."/>
            <person name="Zhou L."/>
            <person name="Ni X."/>
            <person name="Tian J."/>
            <person name="Zhou Y."/>
            <person name="Sheng Y."/>
            <person name="Liu T."/>
            <person name="Pan Y."/>
            <person name="Xia L."/>
            <person name="Li J."/>
            <person name="Zhao F."/>
            <person name="Cao W."/>
        </authorList>
    </citation>
    <scope>NUCLEOTIDE SEQUENCE</scope>
    <source>
        <strain evidence="1">Hyas-2018</strain>
    </source>
</reference>
<name>A0ACB7SC63_HYAAI</name>
<accession>A0ACB7SC63</accession>
<organism evidence="1 2">
    <name type="scientific">Hyalomma asiaticum</name>
    <name type="common">Tick</name>
    <dbReference type="NCBI Taxonomy" id="266040"/>
    <lineage>
        <taxon>Eukaryota</taxon>
        <taxon>Metazoa</taxon>
        <taxon>Ecdysozoa</taxon>
        <taxon>Arthropoda</taxon>
        <taxon>Chelicerata</taxon>
        <taxon>Arachnida</taxon>
        <taxon>Acari</taxon>
        <taxon>Parasitiformes</taxon>
        <taxon>Ixodida</taxon>
        <taxon>Ixodoidea</taxon>
        <taxon>Ixodidae</taxon>
        <taxon>Hyalomminae</taxon>
        <taxon>Hyalomma</taxon>
    </lineage>
</organism>
<proteinExistence type="predicted"/>
<dbReference type="EMBL" id="CM023485">
    <property type="protein sequence ID" value="KAH6931369.1"/>
    <property type="molecule type" value="Genomic_DNA"/>
</dbReference>
<gene>
    <name evidence="1" type="ORF">HPB50_023989</name>
</gene>
<comment type="caution">
    <text evidence="1">The sequence shown here is derived from an EMBL/GenBank/DDBJ whole genome shotgun (WGS) entry which is preliminary data.</text>
</comment>
<evidence type="ECO:0000313" key="2">
    <source>
        <dbReference type="Proteomes" id="UP000821845"/>
    </source>
</evidence>
<dbReference type="Proteomes" id="UP000821845">
    <property type="component" value="Chromosome 5"/>
</dbReference>
<keyword evidence="2" id="KW-1185">Reference proteome</keyword>
<evidence type="ECO:0000313" key="1">
    <source>
        <dbReference type="EMBL" id="KAH6931369.1"/>
    </source>
</evidence>
<protein>
    <submittedName>
        <fullName evidence="1">Uncharacterized protein</fullName>
    </submittedName>
</protein>
<sequence length="117" mass="12968">MLRASLNCYIHSQTLSRGRFNKKRCGEFDLHDPALVTLNYEGHPEEGGQLDAARFPTPPSTNVARLPMSGNPKDGRVSASFAYPTARAIATDMLYALRKRLENAAPDVICVPRHDRS</sequence>